<reference evidence="13 14" key="1">
    <citation type="submission" date="2019-10" db="EMBL/GenBank/DDBJ databases">
        <title>Description of Paenibacillus humi sp. nov.</title>
        <authorList>
            <person name="Carlier A."/>
            <person name="Qi S."/>
        </authorList>
    </citation>
    <scope>NUCLEOTIDE SEQUENCE [LARGE SCALE GENOMIC DNA]</scope>
    <source>
        <strain evidence="13 14">LMG 31461</strain>
    </source>
</reference>
<feature type="transmembrane region" description="Helical" evidence="10">
    <location>
        <begin position="409"/>
        <end position="433"/>
    </location>
</feature>
<feature type="transmembrane region" description="Helical" evidence="10">
    <location>
        <begin position="373"/>
        <end position="397"/>
    </location>
</feature>
<keyword evidence="9 10" id="KW-0739">Sodium transport</keyword>
<feature type="domain" description="Cation/H+ exchanger transmembrane" evidence="12">
    <location>
        <begin position="29"/>
        <end position="430"/>
    </location>
</feature>
<comment type="caution">
    <text evidence="13">The sequence shown here is derived from an EMBL/GenBank/DDBJ whole genome shotgun (WGS) entry which is preliminary data.</text>
</comment>
<feature type="transmembrane region" description="Helical" evidence="10">
    <location>
        <begin position="20"/>
        <end position="37"/>
    </location>
</feature>
<dbReference type="InterPro" id="IPR006153">
    <property type="entry name" value="Cation/H_exchanger_TM"/>
</dbReference>
<dbReference type="Proteomes" id="UP000653578">
    <property type="component" value="Unassembled WGS sequence"/>
</dbReference>
<comment type="subcellular location">
    <subcellularLocation>
        <location evidence="1 10">Cell membrane</location>
        <topology evidence="1 10">Multi-pass membrane protein</topology>
    </subcellularLocation>
</comment>
<evidence type="ECO:0000313" key="13">
    <source>
        <dbReference type="EMBL" id="NOU67655.1"/>
    </source>
</evidence>
<keyword evidence="7 10" id="KW-0406">Ion transport</keyword>
<evidence type="ECO:0000256" key="1">
    <source>
        <dbReference type="ARBA" id="ARBA00004651"/>
    </source>
</evidence>
<keyword evidence="5 10" id="KW-1133">Transmembrane helix</keyword>
<dbReference type="EMBL" id="WHNY01000074">
    <property type="protein sequence ID" value="NOU67655.1"/>
    <property type="molecule type" value="Genomic_DNA"/>
</dbReference>
<keyword evidence="3 10" id="KW-1003">Cell membrane</keyword>
<dbReference type="InterPro" id="IPR018422">
    <property type="entry name" value="Cation/H_exchanger_CPA1"/>
</dbReference>
<protein>
    <submittedName>
        <fullName evidence="13">Na+/H+ antiporter</fullName>
    </submittedName>
</protein>
<feature type="transmembrane region" description="Helical" evidence="10">
    <location>
        <begin position="102"/>
        <end position="121"/>
    </location>
</feature>
<proteinExistence type="inferred from homology"/>
<feature type="transmembrane region" description="Helical" evidence="10">
    <location>
        <begin position="73"/>
        <end position="90"/>
    </location>
</feature>
<dbReference type="PANTHER" id="PTHR10110:SF86">
    <property type="entry name" value="SODIUM_HYDROGEN EXCHANGER 7"/>
    <property type="match status" value="1"/>
</dbReference>
<dbReference type="Pfam" id="PF00999">
    <property type="entry name" value="Na_H_Exchanger"/>
    <property type="match status" value="1"/>
</dbReference>
<sequence>MLPNNSLYKEMKERQVLMELLLPLFIVAAVIVTATLLNKRFPGIPLPFYLIGLGALVSWLPFVPTDFDFEPEAFMVCLIAPILFGDGRVISRKELLEYRKPILLMALWLVVFTVIGIGYFIHYLIPAMPLPVAFALAAVMSPTDAVAVKSMTRGRTFPKGLMPILEGESLLNDAAGLVSFKVALGVVMTGVFSVRSAAWEFLLVAIGGIIVGLVLGALLVNFRLFLRRKGLEEVNSLVTIQLLTPFVIFMVAEEIHVSGILAVVVAGIVHGLERDRLQQTTTKLHIISTNTWSVLSFILNGLVFALLGLLLPEVITGLVHSGEASILKELGLAVAIFAALFVARYIWVYLFHDEFVPTNQSTTEPNTYTSRRSFALAASFCGVHGTITLATALSIPFELSDGTPFPLRHTILFISASVILISMLAATFAMPFIGKSVTAATSDQAALSLKEASIQLAKKTIQSLKSEKNEENMEATLAVVQQLEEQIRMDCYGTVKVSGAYIRELQQIGRTAEAARLAELIAQGVISPQLQSVFTLLHQPQSESFFLARLQYLWVRLKLGLMNRKIQQHRREGLPERFRSVTEMFEELQSIEKQLQEAAVTAIRNVKSSKHQLETLLVIQHYARMQKREGKRFSEHSEGDFLHQLKLVQLRSVQMKRDGIQELEEANQISSGTVLELLQAINYEEMLILDNGEK</sequence>
<feature type="transmembrane region" description="Helical" evidence="10">
    <location>
        <begin position="44"/>
        <end position="61"/>
    </location>
</feature>
<dbReference type="Gene3D" id="6.10.140.1330">
    <property type="match status" value="1"/>
</dbReference>
<feature type="transmembrane region" description="Helical" evidence="10">
    <location>
        <begin position="331"/>
        <end position="352"/>
    </location>
</feature>
<evidence type="ECO:0000256" key="10">
    <source>
        <dbReference type="RuleBase" id="RU366002"/>
    </source>
</evidence>
<evidence type="ECO:0000256" key="7">
    <source>
        <dbReference type="ARBA" id="ARBA00023065"/>
    </source>
</evidence>
<name>A0ABX1XIH0_9BACL</name>
<keyword evidence="2 10" id="KW-0813">Transport</keyword>
<feature type="transmembrane region" description="Helical" evidence="10">
    <location>
        <begin position="292"/>
        <end position="311"/>
    </location>
</feature>
<keyword evidence="8 10" id="KW-0472">Membrane</keyword>
<evidence type="ECO:0000256" key="9">
    <source>
        <dbReference type="ARBA" id="ARBA00023201"/>
    </source>
</evidence>
<keyword evidence="4 10" id="KW-0812">Transmembrane</keyword>
<dbReference type="InterPro" id="IPR004705">
    <property type="entry name" value="Cation/H_exchanger_CPA1_bac"/>
</dbReference>
<feature type="transmembrane region" description="Helical" evidence="10">
    <location>
        <begin position="198"/>
        <end position="222"/>
    </location>
</feature>
<keyword evidence="10" id="KW-0050">Antiport</keyword>
<evidence type="ECO:0000256" key="5">
    <source>
        <dbReference type="ARBA" id="ARBA00022989"/>
    </source>
</evidence>
<accession>A0ABX1XIH0</accession>
<gene>
    <name evidence="13" type="ORF">GC096_26890</name>
</gene>
<evidence type="ECO:0000256" key="6">
    <source>
        <dbReference type="ARBA" id="ARBA00023053"/>
    </source>
</evidence>
<comment type="function">
    <text evidence="10">Na(+)/H(+) antiporter that extrudes sodium in exchange for external protons.</text>
</comment>
<keyword evidence="6 10" id="KW-0915">Sodium</keyword>
<evidence type="ECO:0000313" key="14">
    <source>
        <dbReference type="Proteomes" id="UP000653578"/>
    </source>
</evidence>
<dbReference type="NCBIfam" id="TIGR00831">
    <property type="entry name" value="a_cpa1"/>
    <property type="match status" value="1"/>
</dbReference>
<dbReference type="PANTHER" id="PTHR10110">
    <property type="entry name" value="SODIUM/HYDROGEN EXCHANGER"/>
    <property type="match status" value="1"/>
</dbReference>
<evidence type="ECO:0000256" key="3">
    <source>
        <dbReference type="ARBA" id="ARBA00022475"/>
    </source>
</evidence>
<keyword evidence="11" id="KW-0175">Coiled coil</keyword>
<evidence type="ECO:0000259" key="12">
    <source>
        <dbReference type="Pfam" id="PF00999"/>
    </source>
</evidence>
<feature type="transmembrane region" description="Helical" evidence="10">
    <location>
        <begin position="257"/>
        <end position="272"/>
    </location>
</feature>
<feature type="transmembrane region" description="Helical" evidence="10">
    <location>
        <begin position="234"/>
        <end position="251"/>
    </location>
</feature>
<evidence type="ECO:0000256" key="8">
    <source>
        <dbReference type="ARBA" id="ARBA00023136"/>
    </source>
</evidence>
<evidence type="ECO:0000256" key="2">
    <source>
        <dbReference type="ARBA" id="ARBA00022448"/>
    </source>
</evidence>
<organism evidence="13 14">
    <name type="scientific">Paenibacillus plantarum</name>
    <dbReference type="NCBI Taxonomy" id="2654975"/>
    <lineage>
        <taxon>Bacteria</taxon>
        <taxon>Bacillati</taxon>
        <taxon>Bacillota</taxon>
        <taxon>Bacilli</taxon>
        <taxon>Bacillales</taxon>
        <taxon>Paenibacillaceae</taxon>
        <taxon>Paenibacillus</taxon>
    </lineage>
</organism>
<evidence type="ECO:0000256" key="4">
    <source>
        <dbReference type="ARBA" id="ARBA00022692"/>
    </source>
</evidence>
<keyword evidence="14" id="KW-1185">Reference proteome</keyword>
<comment type="similarity">
    <text evidence="10">Belongs to the monovalent cation:proton antiporter 1 (CPA1) transporter (TC 2.A.36) family.</text>
</comment>
<feature type="coiled-coil region" evidence="11">
    <location>
        <begin position="454"/>
        <end position="486"/>
    </location>
</feature>
<evidence type="ECO:0000256" key="11">
    <source>
        <dbReference type="SAM" id="Coils"/>
    </source>
</evidence>